<dbReference type="Pfam" id="PF10604">
    <property type="entry name" value="Polyketide_cyc2"/>
    <property type="match status" value="1"/>
</dbReference>
<evidence type="ECO:0000313" key="1">
    <source>
        <dbReference type="EMBL" id="MCP2270611.1"/>
    </source>
</evidence>
<dbReference type="Proteomes" id="UP001205185">
    <property type="component" value="Unassembled WGS sequence"/>
</dbReference>
<dbReference type="InterPro" id="IPR023393">
    <property type="entry name" value="START-like_dom_sf"/>
</dbReference>
<gene>
    <name evidence="1" type="ORF">LV75_003112</name>
</gene>
<reference evidence="1 2" key="1">
    <citation type="submission" date="2022-06" db="EMBL/GenBank/DDBJ databases">
        <title>Genomic Encyclopedia of Archaeal and Bacterial Type Strains, Phase II (KMG-II): from individual species to whole genera.</title>
        <authorList>
            <person name="Goeker M."/>
        </authorList>
    </citation>
    <scope>NUCLEOTIDE SEQUENCE [LARGE SCALE GENOMIC DNA]</scope>
    <source>
        <strain evidence="1 2">DSM 44255</strain>
    </source>
</reference>
<dbReference type="CDD" id="cd07821">
    <property type="entry name" value="PYR_PYL_RCAR_like"/>
    <property type="match status" value="1"/>
</dbReference>
<protein>
    <submittedName>
        <fullName evidence="1">Polyketide cyclase / dehydrase and lipid transport</fullName>
    </submittedName>
</protein>
<organism evidence="1 2">
    <name type="scientific">Actinokineospora diospyrosa</name>
    <dbReference type="NCBI Taxonomy" id="103728"/>
    <lineage>
        <taxon>Bacteria</taxon>
        <taxon>Bacillati</taxon>
        <taxon>Actinomycetota</taxon>
        <taxon>Actinomycetes</taxon>
        <taxon>Pseudonocardiales</taxon>
        <taxon>Pseudonocardiaceae</taxon>
        <taxon>Actinokineospora</taxon>
    </lineage>
</organism>
<accession>A0ABT1IDA3</accession>
<evidence type="ECO:0000313" key="2">
    <source>
        <dbReference type="Proteomes" id="UP001205185"/>
    </source>
</evidence>
<sequence>MVERQRTFAFEISTSSSANASTLFALVSDGNRWSEWARPVVAESFMEREGDPAPGGVGAIRVLGRKPVLVREETVEYEQDRRHAYVLRSASPVKDYRGEVTFVPRDGGGTDLVWRISFIERVPGTGSVLRAGLRTFIQDLAKRLVQAAER</sequence>
<proteinExistence type="predicted"/>
<dbReference type="SUPFAM" id="SSF55961">
    <property type="entry name" value="Bet v1-like"/>
    <property type="match status" value="1"/>
</dbReference>
<keyword evidence="2" id="KW-1185">Reference proteome</keyword>
<dbReference type="EMBL" id="JAMTCO010000007">
    <property type="protein sequence ID" value="MCP2270611.1"/>
    <property type="molecule type" value="Genomic_DNA"/>
</dbReference>
<dbReference type="InterPro" id="IPR019587">
    <property type="entry name" value="Polyketide_cyclase/dehydratase"/>
</dbReference>
<dbReference type="Gene3D" id="3.30.530.20">
    <property type="match status" value="1"/>
</dbReference>
<comment type="caution">
    <text evidence="1">The sequence shown here is derived from an EMBL/GenBank/DDBJ whole genome shotgun (WGS) entry which is preliminary data.</text>
</comment>
<name>A0ABT1IDA3_9PSEU</name>